<name>A0ABY5E7H0_9BACT</name>
<organism evidence="2 3">
    <name type="scientific">Arcobacter roscoffensis</name>
    <dbReference type="NCBI Taxonomy" id="2961520"/>
    <lineage>
        <taxon>Bacteria</taxon>
        <taxon>Pseudomonadati</taxon>
        <taxon>Campylobacterota</taxon>
        <taxon>Epsilonproteobacteria</taxon>
        <taxon>Campylobacterales</taxon>
        <taxon>Arcobacteraceae</taxon>
        <taxon>Arcobacter</taxon>
    </lineage>
</organism>
<evidence type="ECO:0008006" key="4">
    <source>
        <dbReference type="Google" id="ProtNLM"/>
    </source>
</evidence>
<dbReference type="RefSeq" id="WP_254577776.1">
    <property type="nucleotide sequence ID" value="NZ_CP100595.1"/>
</dbReference>
<gene>
    <name evidence="2" type="ORF">NJU99_05775</name>
</gene>
<evidence type="ECO:0000313" key="2">
    <source>
        <dbReference type="EMBL" id="UTJ07602.1"/>
    </source>
</evidence>
<keyword evidence="1" id="KW-0732">Signal</keyword>
<feature type="signal peptide" evidence="1">
    <location>
        <begin position="1"/>
        <end position="21"/>
    </location>
</feature>
<dbReference type="PROSITE" id="PS51257">
    <property type="entry name" value="PROKAR_LIPOPROTEIN"/>
    <property type="match status" value="1"/>
</dbReference>
<dbReference type="EMBL" id="CP100595">
    <property type="protein sequence ID" value="UTJ07602.1"/>
    <property type="molecule type" value="Genomic_DNA"/>
</dbReference>
<feature type="chain" id="PRO_5045739728" description="SD-repeat containing protein B domain-containing protein" evidence="1">
    <location>
        <begin position="22"/>
        <end position="708"/>
    </location>
</feature>
<keyword evidence="3" id="KW-1185">Reference proteome</keyword>
<evidence type="ECO:0000256" key="1">
    <source>
        <dbReference type="SAM" id="SignalP"/>
    </source>
</evidence>
<proteinExistence type="predicted"/>
<sequence length="708" mass="76837">MLKVKHLVLSTSTIIFLSACGGGGGATTTTVSTPITKVSGTVTDGPIKNALVYIDENLNGQLDYIDNNTNSTLDFGVDSVTEYYTFTDENGRYTIQGILDNNKEYMVVVEGSSAYNTEDSEDNASDGTNLTFKMFNILKTTTASSTNKFTGGQYSVNHNANLFKSTLKTLDEKTFNAISDSNSYTGVKEFINDPSTDNTDLFQKYIKSTATTPINAQVTTLQGEVTQYLDKQNNEQQPTVTNNLLGLGSDSLLATSSSTSNSLLDSSLTQKSTIGTNYTFSKKVDSSTLYEETNSGSYSYITKYDNILQIPDFEILQNQGYSFVSGADIKTNNTTGDVLDILNNLLEEVSFTDQTAVVLYQYNGTSWNQVGTTFDIVSNEIDSTIKASMTLNPFIILENKTSNQTTKTLDVSEFSSYSNPLVVVKNTKGEIIDYVEVTGNSVNINYDDSENVGSIVVLSEDFKETTSSESLAVSLKVTKDQSGDLSLGELPITKRLVTGDSLLDIKSGNNIYEIYGAQNMIRTDIAYEVVSDYNSDTSSYSSYSATDLGDNIVSVVFSKSFENETTLSDSSEQSETSNYEGLVVFNQSTSKLLSAKYYQDITLKNSVSGINKLSGYITMKDTSSGTALEFEKGNYEFSINDSSVGTYTILTTSTCNPVVTDDDNIENDSAIIKGEIEVTNATTAKAAGNAQVDNTITTAVVTTTNKCQ</sequence>
<dbReference type="Proteomes" id="UP001060012">
    <property type="component" value="Chromosome"/>
</dbReference>
<reference evidence="2" key="1">
    <citation type="submission" date="2022-07" db="EMBL/GenBank/DDBJ databases">
        <title>Arcobacter roscoffensis sp. nov., a marine bacterium isolated from coastal seawater collected from Roscoff, France.</title>
        <authorList>
            <person name="Pascual J."/>
            <person name="Lepeaux C."/>
            <person name="Methner A."/>
            <person name="Overmann J."/>
        </authorList>
    </citation>
    <scope>NUCLEOTIDE SEQUENCE</scope>
    <source>
        <strain evidence="2">ARW1-2F2</strain>
    </source>
</reference>
<protein>
    <recommendedName>
        <fullName evidence="4">SD-repeat containing protein B domain-containing protein</fullName>
    </recommendedName>
</protein>
<accession>A0ABY5E7H0</accession>
<evidence type="ECO:0000313" key="3">
    <source>
        <dbReference type="Proteomes" id="UP001060012"/>
    </source>
</evidence>